<gene>
    <name evidence="1" type="ORF">EYF80_029605</name>
</gene>
<comment type="caution">
    <text evidence="1">The sequence shown here is derived from an EMBL/GenBank/DDBJ whole genome shotgun (WGS) entry which is preliminary data.</text>
</comment>
<evidence type="ECO:0000313" key="1">
    <source>
        <dbReference type="EMBL" id="TNN60172.1"/>
    </source>
</evidence>
<organism evidence="1 2">
    <name type="scientific">Liparis tanakae</name>
    <name type="common">Tanaka's snailfish</name>
    <dbReference type="NCBI Taxonomy" id="230148"/>
    <lineage>
        <taxon>Eukaryota</taxon>
        <taxon>Metazoa</taxon>
        <taxon>Chordata</taxon>
        <taxon>Craniata</taxon>
        <taxon>Vertebrata</taxon>
        <taxon>Euteleostomi</taxon>
        <taxon>Actinopterygii</taxon>
        <taxon>Neopterygii</taxon>
        <taxon>Teleostei</taxon>
        <taxon>Neoteleostei</taxon>
        <taxon>Acanthomorphata</taxon>
        <taxon>Eupercaria</taxon>
        <taxon>Perciformes</taxon>
        <taxon>Cottioidei</taxon>
        <taxon>Cottales</taxon>
        <taxon>Liparidae</taxon>
        <taxon>Liparis</taxon>
    </lineage>
</organism>
<protein>
    <submittedName>
        <fullName evidence="1">Uncharacterized protein</fullName>
    </submittedName>
</protein>
<keyword evidence="2" id="KW-1185">Reference proteome</keyword>
<dbReference type="AlphaFoldDB" id="A0A4Z2H5H2"/>
<dbReference type="EMBL" id="SRLO01000339">
    <property type="protein sequence ID" value="TNN60172.1"/>
    <property type="molecule type" value="Genomic_DNA"/>
</dbReference>
<proteinExistence type="predicted"/>
<accession>A0A4Z2H5H2</accession>
<reference evidence="1 2" key="1">
    <citation type="submission" date="2019-03" db="EMBL/GenBank/DDBJ databases">
        <title>First draft genome of Liparis tanakae, snailfish: a comprehensive survey of snailfish specific genes.</title>
        <authorList>
            <person name="Kim W."/>
            <person name="Song I."/>
            <person name="Jeong J.-H."/>
            <person name="Kim D."/>
            <person name="Kim S."/>
            <person name="Ryu S."/>
            <person name="Song J.Y."/>
            <person name="Lee S.K."/>
        </authorList>
    </citation>
    <scope>NUCLEOTIDE SEQUENCE [LARGE SCALE GENOMIC DNA]</scope>
    <source>
        <tissue evidence="1">Muscle</tissue>
    </source>
</reference>
<name>A0A4Z2H5H2_9TELE</name>
<dbReference type="Proteomes" id="UP000314294">
    <property type="component" value="Unassembled WGS sequence"/>
</dbReference>
<sequence>MTSVVPYQVQYCTYFLSVSAVLYLLPETVEFDLQGLQETPSLAELTLGRTQSLGVSFDL</sequence>
<evidence type="ECO:0000313" key="2">
    <source>
        <dbReference type="Proteomes" id="UP000314294"/>
    </source>
</evidence>